<protein>
    <recommendedName>
        <fullName evidence="3">DUF1127 domain-containing protein</fullName>
    </recommendedName>
</protein>
<dbReference type="EMBL" id="QKZQ01000001">
    <property type="protein sequence ID" value="PZX47939.1"/>
    <property type="molecule type" value="Genomic_DNA"/>
</dbReference>
<evidence type="ECO:0000313" key="2">
    <source>
        <dbReference type="Proteomes" id="UP000249364"/>
    </source>
</evidence>
<dbReference type="Proteomes" id="UP000249364">
    <property type="component" value="Unassembled WGS sequence"/>
</dbReference>
<organism evidence="1 2">
    <name type="scientific">Roseinatronobacter thiooxidans</name>
    <dbReference type="NCBI Taxonomy" id="121821"/>
    <lineage>
        <taxon>Bacteria</taxon>
        <taxon>Pseudomonadati</taxon>
        <taxon>Pseudomonadota</taxon>
        <taxon>Alphaproteobacteria</taxon>
        <taxon>Rhodobacterales</taxon>
        <taxon>Paracoccaceae</taxon>
        <taxon>Roseinatronobacter</taxon>
    </lineage>
</organism>
<dbReference type="OrthoDB" id="7867799at2"/>
<dbReference type="RefSeq" id="WP_071468866.1">
    <property type="nucleotide sequence ID" value="NZ_MEHT01000009.1"/>
</dbReference>
<reference evidence="1 2" key="1">
    <citation type="submission" date="2018-06" db="EMBL/GenBank/DDBJ databases">
        <title>Genomic Encyclopedia of Archaeal and Bacterial Type Strains, Phase II (KMG-II): from individual species to whole genera.</title>
        <authorList>
            <person name="Goeker M."/>
        </authorList>
    </citation>
    <scope>NUCLEOTIDE SEQUENCE [LARGE SCALE GENOMIC DNA]</scope>
    <source>
        <strain evidence="1 2">DSM 13087</strain>
    </source>
</reference>
<keyword evidence="2" id="KW-1185">Reference proteome</keyword>
<evidence type="ECO:0000313" key="1">
    <source>
        <dbReference type="EMBL" id="PZX47939.1"/>
    </source>
</evidence>
<comment type="caution">
    <text evidence="1">The sequence shown here is derived from an EMBL/GenBank/DDBJ whole genome shotgun (WGS) entry which is preliminary data.</text>
</comment>
<sequence length="72" mass="8445">MTSFSTNMREMMRPNLRQIGDHFFNALGRMAELSPKYRAIQHYNAMSDATLAEMGMTREDVVRRVFGARMWI</sequence>
<gene>
    <name evidence="1" type="ORF">LY56_00086</name>
</gene>
<name>A0A2W7R1E7_9RHOB</name>
<dbReference type="AlphaFoldDB" id="A0A2W7R1E7"/>
<accession>A0A2W7R1E7</accession>
<proteinExistence type="predicted"/>
<evidence type="ECO:0008006" key="3">
    <source>
        <dbReference type="Google" id="ProtNLM"/>
    </source>
</evidence>